<dbReference type="Proteomes" id="UP000008898">
    <property type="component" value="Chromosome"/>
</dbReference>
<organism evidence="1 2">
    <name type="scientific">Zobellia galactanivorans (strain DSM 12802 / CCUG 47099 / CIP 106680 / NCIMB 13871 / Dsij)</name>
    <dbReference type="NCBI Taxonomy" id="63186"/>
    <lineage>
        <taxon>Bacteria</taxon>
        <taxon>Pseudomonadati</taxon>
        <taxon>Bacteroidota</taxon>
        <taxon>Flavobacteriia</taxon>
        <taxon>Flavobacteriales</taxon>
        <taxon>Flavobacteriaceae</taxon>
        <taxon>Zobellia</taxon>
    </lineage>
</organism>
<reference evidence="2" key="1">
    <citation type="submission" date="2009-07" db="EMBL/GenBank/DDBJ databases">
        <title>Complete genome sequence of Zobellia galactanivorans Dsij.</title>
        <authorList>
            <consortium name="Genoscope - CEA"/>
        </authorList>
    </citation>
    <scope>NUCLEOTIDE SEQUENCE [LARGE SCALE GENOMIC DNA]</scope>
    <source>
        <strain evidence="2">DSM 12802 / CCUG 47099 / CIP 106680 / NCIMB 13871 / Dsij</strain>
    </source>
</reference>
<proteinExistence type="predicted"/>
<evidence type="ECO:0000313" key="2">
    <source>
        <dbReference type="Proteomes" id="UP000008898"/>
    </source>
</evidence>
<gene>
    <name evidence="1" type="ordered locus">zobellia_1032</name>
</gene>
<dbReference type="HOGENOM" id="CLU_2704073_0_0_10"/>
<accession>G0LA65</accession>
<dbReference type="EMBL" id="FP476056">
    <property type="protein sequence ID" value="CAZ95089.1"/>
    <property type="molecule type" value="Genomic_DNA"/>
</dbReference>
<dbReference type="STRING" id="63186.ZOBELLIA_1032"/>
<evidence type="ECO:0000313" key="1">
    <source>
        <dbReference type="EMBL" id="CAZ95089.1"/>
    </source>
</evidence>
<dbReference type="AlphaFoldDB" id="G0LA65"/>
<dbReference type="KEGG" id="zga:ZOBELLIA_1032"/>
<keyword evidence="2" id="KW-1185">Reference proteome</keyword>
<protein>
    <submittedName>
        <fullName evidence="1">Uncharacterized protein</fullName>
    </submittedName>
</protein>
<name>G0LA65_ZOBGA</name>
<reference evidence="1 2" key="2">
    <citation type="journal article" date="2012" name="Environ. Microbiol.">
        <title>Characterization of the first alginolytic operons in a marine bacterium: from their emergence in marine Flavobacteriia to their independent transfers to marine Proteobacteria and human gut Bacteroides.</title>
        <authorList>
            <person name="Thomas F."/>
            <person name="Barbeyron T."/>
            <person name="Tonon T."/>
            <person name="Genicot S."/>
            <person name="Czjzek M."/>
            <person name="Michel G."/>
        </authorList>
    </citation>
    <scope>NUCLEOTIDE SEQUENCE [LARGE SCALE GENOMIC DNA]</scope>
    <source>
        <strain evidence="2">DSM 12802 / CCUG 47099 / CIP 106680 / NCIMB 13871 / Dsij</strain>
    </source>
</reference>
<sequence>MLKITLRTSIKNIGRKQSGKWIEYRIALPMWAKPMLSQKTGGRHQLKPLSDLLPLLGSPVSKKMVGLSHKVYK</sequence>